<dbReference type="HOGENOM" id="CLU_311916_0_0_1"/>
<dbReference type="InParanoid" id="A8NCA6"/>
<feature type="region of interest" description="Disordered" evidence="1">
    <location>
        <begin position="707"/>
        <end position="733"/>
    </location>
</feature>
<dbReference type="eggNOG" id="ENOG502ST0C">
    <property type="taxonomic scope" value="Eukaryota"/>
</dbReference>
<feature type="compositionally biased region" description="Basic and acidic residues" evidence="1">
    <location>
        <begin position="781"/>
        <end position="790"/>
    </location>
</feature>
<evidence type="ECO:0000256" key="1">
    <source>
        <dbReference type="SAM" id="MobiDB-lite"/>
    </source>
</evidence>
<evidence type="ECO:0000313" key="2">
    <source>
        <dbReference type="EMBL" id="EAU89379.2"/>
    </source>
</evidence>
<accession>A8NCA6</accession>
<feature type="compositionally biased region" description="Acidic residues" evidence="1">
    <location>
        <begin position="421"/>
        <end position="430"/>
    </location>
</feature>
<feature type="compositionally biased region" description="Polar residues" evidence="1">
    <location>
        <begin position="92"/>
        <end position="105"/>
    </location>
</feature>
<feature type="region of interest" description="Disordered" evidence="1">
    <location>
        <begin position="532"/>
        <end position="664"/>
    </location>
</feature>
<reference evidence="2 3" key="1">
    <citation type="journal article" date="2010" name="Proc. Natl. Acad. Sci. U.S.A.">
        <title>Insights into evolution of multicellular fungi from the assembled chromosomes of the mushroom Coprinopsis cinerea (Coprinus cinereus).</title>
        <authorList>
            <person name="Stajich J.E."/>
            <person name="Wilke S.K."/>
            <person name="Ahren D."/>
            <person name="Au C.H."/>
            <person name="Birren B.W."/>
            <person name="Borodovsky M."/>
            <person name="Burns C."/>
            <person name="Canback B."/>
            <person name="Casselton L.A."/>
            <person name="Cheng C.K."/>
            <person name="Deng J."/>
            <person name="Dietrich F.S."/>
            <person name="Fargo D.C."/>
            <person name="Farman M.L."/>
            <person name="Gathman A.C."/>
            <person name="Goldberg J."/>
            <person name="Guigo R."/>
            <person name="Hoegger P.J."/>
            <person name="Hooker J.B."/>
            <person name="Huggins A."/>
            <person name="James T.Y."/>
            <person name="Kamada T."/>
            <person name="Kilaru S."/>
            <person name="Kodira C."/>
            <person name="Kues U."/>
            <person name="Kupfer D."/>
            <person name="Kwan H.S."/>
            <person name="Lomsadze A."/>
            <person name="Li W."/>
            <person name="Lilly W.W."/>
            <person name="Ma L.J."/>
            <person name="Mackey A.J."/>
            <person name="Manning G."/>
            <person name="Martin F."/>
            <person name="Muraguchi H."/>
            <person name="Natvig D.O."/>
            <person name="Palmerini H."/>
            <person name="Ramesh M.A."/>
            <person name="Rehmeyer C.J."/>
            <person name="Roe B.A."/>
            <person name="Shenoy N."/>
            <person name="Stanke M."/>
            <person name="Ter-Hovhannisyan V."/>
            <person name="Tunlid A."/>
            <person name="Velagapudi R."/>
            <person name="Vision T.J."/>
            <person name="Zeng Q."/>
            <person name="Zolan M.E."/>
            <person name="Pukkila P.J."/>
        </authorList>
    </citation>
    <scope>NUCLEOTIDE SEQUENCE [LARGE SCALE GENOMIC DNA]</scope>
    <source>
        <strain evidence="3">Okayama-7 / 130 / ATCC MYA-4618 / FGSC 9003</strain>
    </source>
</reference>
<feature type="region of interest" description="Disordered" evidence="1">
    <location>
        <begin position="421"/>
        <end position="447"/>
    </location>
</feature>
<feature type="region of interest" description="Disordered" evidence="1">
    <location>
        <begin position="781"/>
        <end position="838"/>
    </location>
</feature>
<feature type="compositionally biased region" description="Basic and acidic residues" evidence="1">
    <location>
        <begin position="432"/>
        <end position="447"/>
    </location>
</feature>
<dbReference type="OMA" id="DLIRVWW"/>
<dbReference type="EMBL" id="AACS02000009">
    <property type="protein sequence ID" value="EAU89379.2"/>
    <property type="molecule type" value="Genomic_DNA"/>
</dbReference>
<dbReference type="RefSeq" id="XP_001832450.2">
    <property type="nucleotide sequence ID" value="XM_001832398.2"/>
</dbReference>
<dbReference type="VEuPathDB" id="FungiDB:CC1G_11075"/>
<dbReference type="OrthoDB" id="2804702at2759"/>
<protein>
    <submittedName>
        <fullName evidence="2">Uncharacterized protein</fullName>
    </submittedName>
</protein>
<feature type="region of interest" description="Disordered" evidence="1">
    <location>
        <begin position="478"/>
        <end position="499"/>
    </location>
</feature>
<name>A8NCA6_COPC7</name>
<feature type="compositionally biased region" description="Low complexity" evidence="1">
    <location>
        <begin position="569"/>
        <end position="584"/>
    </location>
</feature>
<organism evidence="2 3">
    <name type="scientific">Coprinopsis cinerea (strain Okayama-7 / 130 / ATCC MYA-4618 / FGSC 9003)</name>
    <name type="common">Inky cap fungus</name>
    <name type="synonym">Hormographiella aspergillata</name>
    <dbReference type="NCBI Taxonomy" id="240176"/>
    <lineage>
        <taxon>Eukaryota</taxon>
        <taxon>Fungi</taxon>
        <taxon>Dikarya</taxon>
        <taxon>Basidiomycota</taxon>
        <taxon>Agaricomycotina</taxon>
        <taxon>Agaricomycetes</taxon>
        <taxon>Agaricomycetidae</taxon>
        <taxon>Agaricales</taxon>
        <taxon>Agaricineae</taxon>
        <taxon>Psathyrellaceae</taxon>
        <taxon>Coprinopsis</taxon>
    </lineage>
</organism>
<dbReference type="KEGG" id="cci:CC1G_11075"/>
<dbReference type="AlphaFoldDB" id="A8NCA6"/>
<evidence type="ECO:0000313" key="3">
    <source>
        <dbReference type="Proteomes" id="UP000001861"/>
    </source>
</evidence>
<feature type="compositionally biased region" description="Gly residues" evidence="1">
    <location>
        <begin position="63"/>
        <end position="72"/>
    </location>
</feature>
<feature type="compositionally biased region" description="Polar residues" evidence="1">
    <location>
        <begin position="49"/>
        <end position="58"/>
    </location>
</feature>
<feature type="compositionally biased region" description="Basic and acidic residues" evidence="1">
    <location>
        <begin position="642"/>
        <end position="657"/>
    </location>
</feature>
<dbReference type="Proteomes" id="UP000001861">
    <property type="component" value="Unassembled WGS sequence"/>
</dbReference>
<feature type="compositionally biased region" description="Low complexity" evidence="1">
    <location>
        <begin position="612"/>
        <end position="630"/>
    </location>
</feature>
<feature type="region of interest" description="Disordered" evidence="1">
    <location>
        <begin position="229"/>
        <end position="299"/>
    </location>
</feature>
<feature type="compositionally biased region" description="Polar residues" evidence="1">
    <location>
        <begin position="535"/>
        <end position="555"/>
    </location>
</feature>
<proteinExistence type="predicted"/>
<feature type="compositionally biased region" description="Basic and acidic residues" evidence="1">
    <location>
        <begin position="585"/>
        <end position="610"/>
    </location>
</feature>
<feature type="compositionally biased region" description="Pro residues" evidence="1">
    <location>
        <begin position="714"/>
        <end position="725"/>
    </location>
</feature>
<dbReference type="GeneID" id="6008937"/>
<comment type="caution">
    <text evidence="2">The sequence shown here is derived from an EMBL/GenBank/DDBJ whole genome shotgun (WGS) entry which is preliminary data.</text>
</comment>
<feature type="region of interest" description="Disordered" evidence="1">
    <location>
        <begin position="1"/>
        <end position="129"/>
    </location>
</feature>
<sequence length="857" mass="92409">MPGEGTKSSPILIDIDDSDEENQIAYELTATAESTGSPENPPLDIGEGSSHTAEQEANSPDGYGYGGQGGQSTGALPSSHPRAPGKRKRETSLQPTEGQPPNKQGRTLEDRLTNPPMSKSARKRQNKAEKIKRIQEENLRRLRHHPALVPRYPREGYIPGPNDNHFAFLPCNQAMFGQSTPAGPSYYGNGAYPGPEIQQQSTNAFVATWVDTMAWPAASTQLAMPQPYHPMTANYPPPEPEIPPPSLPPGPQLPSSVLPTVNNKPIPTGPKADMHGLPPKPPPQVNVPIGMKPDQDPNSKHGVFKIDSLDKTYIPNPARTLVMEQLPKSHRSVDFINSWCRKACGTQPLKVLIDTSAAKALIEFATSDLARRAWESPRLGAAYAGMKSHQLKGKPREDLIRVWWYRVDGVGAGAGVGEIEEGEIEGDAQEAEAQKKETKKEKKARLARERALKQEARMASLASPAQTSAPIAPLAPQQTLHPSHAFPPQGPLSSQHASAPLRPSIQLQMPPVDPAGAGIVHEQDMDIDDDMEVSPVQTVTPASPSTADTSPTLTVATKPGAGVVRELAPSESSPTHTEPTPSSNPKEDLKALLARQKELEAQIARSRLELAQRQSSSSTPQPQTRRTQSPALVNGNPTADSKQVESRLRERVKESQKAKQHQPNAMNGVVISSLTTSVVEVKAKSDGAVDSIMADAESFISSAIAGVKARSKTPPQPPTKAPTPPAATVRSTSTNNNVNTVELELKAKRLELLAAQIKSVMEKLFKAKTKEEKDVLRAKLKELDRQRSSEEASTASAVASSATSTPTVNGTGLKLKAPLPSFPQVKLPTPSPSVWPRFEQESKQLILDLSDDEDDED</sequence>
<feature type="compositionally biased region" description="Low complexity" evidence="1">
    <location>
        <begin position="791"/>
        <end position="808"/>
    </location>
</feature>
<feature type="compositionally biased region" description="Pro residues" evidence="1">
    <location>
        <begin position="235"/>
        <end position="252"/>
    </location>
</feature>
<gene>
    <name evidence="2" type="ORF">CC1G_11075</name>
</gene>
<keyword evidence="3" id="KW-1185">Reference proteome</keyword>